<organism evidence="7 8">
    <name type="scientific">Trifolium subterraneum</name>
    <name type="common">Subterranean clover</name>
    <dbReference type="NCBI Taxonomy" id="3900"/>
    <lineage>
        <taxon>Eukaryota</taxon>
        <taxon>Viridiplantae</taxon>
        <taxon>Streptophyta</taxon>
        <taxon>Embryophyta</taxon>
        <taxon>Tracheophyta</taxon>
        <taxon>Spermatophyta</taxon>
        <taxon>Magnoliopsida</taxon>
        <taxon>eudicotyledons</taxon>
        <taxon>Gunneridae</taxon>
        <taxon>Pentapetalae</taxon>
        <taxon>rosids</taxon>
        <taxon>fabids</taxon>
        <taxon>Fabales</taxon>
        <taxon>Fabaceae</taxon>
        <taxon>Papilionoideae</taxon>
        <taxon>50 kb inversion clade</taxon>
        <taxon>NPAAA clade</taxon>
        <taxon>Hologalegina</taxon>
        <taxon>IRL clade</taxon>
        <taxon>Trifolieae</taxon>
        <taxon>Trifolium</taxon>
    </lineage>
</organism>
<dbReference type="AlphaFoldDB" id="A0A2Z6MSV8"/>
<dbReference type="PROSITE" id="PS50811">
    <property type="entry name" value="WRKY"/>
    <property type="match status" value="1"/>
</dbReference>
<sequence>MAPPKVTDYERKRLENIRRNNEMMEALKLQSKASQLSNHTQVLVTKSEKKPKIETPILLRRSPRTIGGVSSDSGKKKEVRDKVEFKTKSEVEIVDDGFKWRKYGQKMVKNSPNPR</sequence>
<evidence type="ECO:0000256" key="2">
    <source>
        <dbReference type="ARBA" id="ARBA00023015"/>
    </source>
</evidence>
<keyword evidence="5" id="KW-0539">Nucleus</keyword>
<evidence type="ECO:0000259" key="6">
    <source>
        <dbReference type="PROSITE" id="PS50811"/>
    </source>
</evidence>
<dbReference type="GO" id="GO:0005634">
    <property type="term" value="C:nucleus"/>
    <property type="evidence" value="ECO:0007669"/>
    <property type="project" value="UniProtKB-SubCell"/>
</dbReference>
<dbReference type="PANTHER" id="PTHR31221">
    <property type="entry name" value="WRKY TRANSCRIPTION FACTOR PROTEIN 1-RELATED"/>
    <property type="match status" value="1"/>
</dbReference>
<comment type="subcellular location">
    <subcellularLocation>
        <location evidence="1">Nucleus</location>
    </subcellularLocation>
</comment>
<evidence type="ECO:0000256" key="1">
    <source>
        <dbReference type="ARBA" id="ARBA00004123"/>
    </source>
</evidence>
<dbReference type="SUPFAM" id="SSF118290">
    <property type="entry name" value="WRKY DNA-binding domain"/>
    <property type="match status" value="1"/>
</dbReference>
<dbReference type="Proteomes" id="UP000242715">
    <property type="component" value="Unassembled WGS sequence"/>
</dbReference>
<reference evidence="8" key="1">
    <citation type="journal article" date="2017" name="Front. Plant Sci.">
        <title>Climate Clever Clovers: New Paradigm to Reduce the Environmental Footprint of Ruminants by Breeding Low Methanogenic Forages Utilizing Haplotype Variation.</title>
        <authorList>
            <person name="Kaur P."/>
            <person name="Appels R."/>
            <person name="Bayer P.E."/>
            <person name="Keeble-Gagnere G."/>
            <person name="Wang J."/>
            <person name="Hirakawa H."/>
            <person name="Shirasawa K."/>
            <person name="Vercoe P."/>
            <person name="Stefanova K."/>
            <person name="Durmic Z."/>
            <person name="Nichols P."/>
            <person name="Revell C."/>
            <person name="Isobe S.N."/>
            <person name="Edwards D."/>
            <person name="Erskine W."/>
        </authorList>
    </citation>
    <scope>NUCLEOTIDE SEQUENCE [LARGE SCALE GENOMIC DNA]</scope>
    <source>
        <strain evidence="8">cv. Daliak</strain>
    </source>
</reference>
<evidence type="ECO:0000256" key="5">
    <source>
        <dbReference type="ARBA" id="ARBA00023242"/>
    </source>
</evidence>
<evidence type="ECO:0000313" key="7">
    <source>
        <dbReference type="EMBL" id="GAU26725.1"/>
    </source>
</evidence>
<keyword evidence="2" id="KW-0805">Transcription regulation</keyword>
<accession>A0A2Z6MSV8</accession>
<keyword evidence="3" id="KW-0238">DNA-binding</keyword>
<dbReference type="PANTHER" id="PTHR31221:SF112">
    <property type="entry name" value="WRKY TRANSCRIPTION FACTOR 50-RELATED"/>
    <property type="match status" value="1"/>
</dbReference>
<dbReference type="OrthoDB" id="693960at2759"/>
<dbReference type="InterPro" id="IPR003657">
    <property type="entry name" value="WRKY_dom"/>
</dbReference>
<proteinExistence type="predicted"/>
<dbReference type="Gene3D" id="2.20.25.80">
    <property type="entry name" value="WRKY domain"/>
    <property type="match status" value="1"/>
</dbReference>
<evidence type="ECO:0000256" key="3">
    <source>
        <dbReference type="ARBA" id="ARBA00023125"/>
    </source>
</evidence>
<keyword evidence="8" id="KW-1185">Reference proteome</keyword>
<name>A0A2Z6MSV8_TRISU</name>
<dbReference type="GO" id="GO:0043565">
    <property type="term" value="F:sequence-specific DNA binding"/>
    <property type="evidence" value="ECO:0007669"/>
    <property type="project" value="InterPro"/>
</dbReference>
<dbReference type="InterPro" id="IPR036576">
    <property type="entry name" value="WRKY_dom_sf"/>
</dbReference>
<evidence type="ECO:0000313" key="8">
    <source>
        <dbReference type="Proteomes" id="UP000242715"/>
    </source>
</evidence>
<evidence type="ECO:0000256" key="4">
    <source>
        <dbReference type="ARBA" id="ARBA00023163"/>
    </source>
</evidence>
<feature type="domain" description="WRKY" evidence="6">
    <location>
        <begin position="89"/>
        <end position="115"/>
    </location>
</feature>
<protein>
    <recommendedName>
        <fullName evidence="6">WRKY domain-containing protein</fullName>
    </recommendedName>
</protein>
<dbReference type="EMBL" id="DF973340">
    <property type="protein sequence ID" value="GAU26725.1"/>
    <property type="molecule type" value="Genomic_DNA"/>
</dbReference>
<keyword evidence="4" id="KW-0804">Transcription</keyword>
<dbReference type="GO" id="GO:0003700">
    <property type="term" value="F:DNA-binding transcription factor activity"/>
    <property type="evidence" value="ECO:0007669"/>
    <property type="project" value="InterPro"/>
</dbReference>
<dbReference type="InterPro" id="IPR044810">
    <property type="entry name" value="WRKY_plant"/>
</dbReference>
<gene>
    <name evidence="7" type="ORF">TSUD_315020</name>
</gene>
<dbReference type="Pfam" id="PF03106">
    <property type="entry name" value="WRKY"/>
    <property type="match status" value="1"/>
</dbReference>